<dbReference type="GO" id="GO:0004867">
    <property type="term" value="F:serine-type endopeptidase inhibitor activity"/>
    <property type="evidence" value="ECO:0007669"/>
    <property type="project" value="InterPro"/>
</dbReference>
<dbReference type="InterPro" id="IPR042178">
    <property type="entry name" value="Serpin_sf_1"/>
</dbReference>
<dbReference type="Proteomes" id="UP000001979">
    <property type="component" value="Chromosome"/>
</dbReference>
<dbReference type="OrthoDB" id="371710at2157"/>
<evidence type="ECO:0000313" key="4">
    <source>
        <dbReference type="Proteomes" id="UP000001979"/>
    </source>
</evidence>
<name>Q12Y09_METBU</name>
<dbReference type="KEGG" id="mbu:Mbur_0702"/>
<dbReference type="Gene3D" id="2.30.39.10">
    <property type="entry name" value="Alpha-1-antitrypsin, domain 1"/>
    <property type="match status" value="1"/>
</dbReference>
<dbReference type="InterPro" id="IPR042185">
    <property type="entry name" value="Serpin_sf_2"/>
</dbReference>
<comment type="similarity">
    <text evidence="1">Belongs to the serpin family.</text>
</comment>
<dbReference type="MEROPS" id="I04.089"/>
<dbReference type="InterPro" id="IPR000215">
    <property type="entry name" value="Serpin_fam"/>
</dbReference>
<proteinExistence type="inferred from homology"/>
<evidence type="ECO:0000259" key="2">
    <source>
        <dbReference type="SMART" id="SM00093"/>
    </source>
</evidence>
<dbReference type="InterPro" id="IPR036186">
    <property type="entry name" value="Serpin_sf"/>
</dbReference>
<dbReference type="PROSITE" id="PS51257">
    <property type="entry name" value="PROKAR_LIPOPROTEIN"/>
    <property type="match status" value="1"/>
</dbReference>
<dbReference type="InterPro" id="IPR023796">
    <property type="entry name" value="Serpin_dom"/>
</dbReference>
<gene>
    <name evidence="3" type="ordered locus">Mbur_0702</name>
</gene>
<dbReference type="GeneID" id="3998162"/>
<dbReference type="PROSITE" id="PS00284">
    <property type="entry name" value="SERPIN"/>
    <property type="match status" value="1"/>
</dbReference>
<dbReference type="CDD" id="cd19591">
    <property type="entry name" value="serpin_like"/>
    <property type="match status" value="1"/>
</dbReference>
<dbReference type="EMBL" id="CP000300">
    <property type="protein sequence ID" value="ABE51667.1"/>
    <property type="molecule type" value="Genomic_DNA"/>
</dbReference>
<sequence length="420" mass="47893">MKKIKTLLVVTLCIVSSLFLGCIEDSTVNTKNTINADSVEEYDIATANNAFAFDMYSMIESEDENIFFSPYSIFTAMAICYDGAEGSTKKQISNVFYYPLSKPVLEESSKEMIDTINSANDEYDLKTANALWIRKNYPLNEQFAHNLKIYYDGNVTNVDFRNEPEKSKDIINEWVSTNTNGKIKDIISDEMIDPYNTAIIITNAIYFKGKWINEFDIENTQKELFYNSSSNDEGTLIDMMYTRQYFNYGESEDAKIVELPYKGNDLCMYIVLPEENNIDDFENRFTLSYYNKLKSSMESEKDVRIWLPKFKFNTKNELSNTLRNMGIVEAFTSNANFSSISTRGDLSISEVIHQAYIDVNEEGTEAAAATAIEATDSAPMPGQIMEFKADHPFMFFIEDKRTGSILFMGKVGSPESEEMS</sequence>
<protein>
    <submittedName>
        <fullName evidence="3">Family I4 proteinase inhibitor, serpin</fullName>
    </submittedName>
</protein>
<dbReference type="STRING" id="259564.Mbur_0702"/>
<dbReference type="SMART" id="SM00093">
    <property type="entry name" value="SERPIN"/>
    <property type="match status" value="1"/>
</dbReference>
<evidence type="ECO:0000256" key="1">
    <source>
        <dbReference type="RuleBase" id="RU000411"/>
    </source>
</evidence>
<accession>Q12Y09</accession>
<dbReference type="SUPFAM" id="SSF56574">
    <property type="entry name" value="Serpins"/>
    <property type="match status" value="1"/>
</dbReference>
<dbReference type="InterPro" id="IPR023795">
    <property type="entry name" value="Serpin_CS"/>
</dbReference>
<dbReference type="Pfam" id="PF00079">
    <property type="entry name" value="Serpin"/>
    <property type="match status" value="1"/>
</dbReference>
<dbReference type="PANTHER" id="PTHR11461">
    <property type="entry name" value="SERINE PROTEASE INHIBITOR, SERPIN"/>
    <property type="match status" value="1"/>
</dbReference>
<dbReference type="AlphaFoldDB" id="Q12Y09"/>
<reference evidence="4" key="1">
    <citation type="journal article" date="2009" name="ISME J.">
        <title>The genome sequence of the psychrophilic archaeon, Methanococcoides burtonii: the role of genome evolution in cold adaptation.</title>
        <authorList>
            <person name="Allen M.A."/>
            <person name="Lauro F.M."/>
            <person name="Williams T.J."/>
            <person name="Burg D."/>
            <person name="Siddiqui K.S."/>
            <person name="De Francisci D."/>
            <person name="Chong K.W."/>
            <person name="Pilak O."/>
            <person name="Chew H.H."/>
            <person name="De Maere M.Z."/>
            <person name="Ting L."/>
            <person name="Katrib M."/>
            <person name="Ng C."/>
            <person name="Sowers K.R."/>
            <person name="Galperin M.Y."/>
            <person name="Anderson I.J."/>
            <person name="Ivanova N."/>
            <person name="Dalin E."/>
            <person name="Martinez M."/>
            <person name="Lapidus A."/>
            <person name="Hauser L."/>
            <person name="Land M."/>
            <person name="Thomas T."/>
            <person name="Cavicchioli R."/>
        </authorList>
    </citation>
    <scope>NUCLEOTIDE SEQUENCE [LARGE SCALE GENOMIC DNA]</scope>
    <source>
        <strain evidence="4">DSM 6242 / NBRC 107633 / OCM 468 / ACE-M</strain>
    </source>
</reference>
<dbReference type="PANTHER" id="PTHR11461:SF211">
    <property type="entry name" value="GH10112P-RELATED"/>
    <property type="match status" value="1"/>
</dbReference>
<dbReference type="GO" id="GO:0005615">
    <property type="term" value="C:extracellular space"/>
    <property type="evidence" value="ECO:0007669"/>
    <property type="project" value="InterPro"/>
</dbReference>
<dbReference type="RefSeq" id="WP_011498825.1">
    <property type="nucleotide sequence ID" value="NC_007955.1"/>
</dbReference>
<organism evidence="3 4">
    <name type="scientific">Methanococcoides burtonii (strain DSM 6242 / NBRC 107633 / OCM 468 / ACE-M)</name>
    <dbReference type="NCBI Taxonomy" id="259564"/>
    <lineage>
        <taxon>Archaea</taxon>
        <taxon>Methanobacteriati</taxon>
        <taxon>Methanobacteriota</taxon>
        <taxon>Stenosarchaea group</taxon>
        <taxon>Methanomicrobia</taxon>
        <taxon>Methanosarcinales</taxon>
        <taxon>Methanosarcinaceae</taxon>
        <taxon>Methanococcoides</taxon>
    </lineage>
</organism>
<evidence type="ECO:0000313" key="3">
    <source>
        <dbReference type="EMBL" id="ABE51667.1"/>
    </source>
</evidence>
<feature type="domain" description="Serpin" evidence="2">
    <location>
        <begin position="53"/>
        <end position="414"/>
    </location>
</feature>
<keyword evidence="4" id="KW-1185">Reference proteome</keyword>
<dbReference type="HOGENOM" id="CLU_023330_0_2_2"/>
<dbReference type="Gene3D" id="3.30.497.10">
    <property type="entry name" value="Antithrombin, subunit I, domain 2"/>
    <property type="match status" value="1"/>
</dbReference>